<dbReference type="GO" id="GO:0006281">
    <property type="term" value="P:DNA repair"/>
    <property type="evidence" value="ECO:0007669"/>
    <property type="project" value="TreeGrafter"/>
</dbReference>
<protein>
    <submittedName>
        <fullName evidence="1">Phosphoglycolate phosphatase, HAD superfamily</fullName>
    </submittedName>
</protein>
<dbReference type="InterPro" id="IPR036412">
    <property type="entry name" value="HAD-like_sf"/>
</dbReference>
<evidence type="ECO:0000313" key="1">
    <source>
        <dbReference type="EMBL" id="SKA39248.1"/>
    </source>
</evidence>
<name>A0A1T4TG14_9ACTN</name>
<dbReference type="EMBL" id="FUWS01000023">
    <property type="protein sequence ID" value="SKA39248.1"/>
    <property type="molecule type" value="Genomic_DNA"/>
</dbReference>
<dbReference type="InterPro" id="IPR050155">
    <property type="entry name" value="HAD-like_hydrolase_sf"/>
</dbReference>
<sequence length="248" mass="26163">MCDDSAMTPSLTNSLVLWDIDHTLLSIGSVSREIYTCAFEKTTGSPPQAIAPMTGRTERAIIIDTLEMNGYPSDETVVSAFYRSLGDAAHRLKDRMAVHGRALPGGREAIKLIRAAGGTQSLVTGNIRPIAVAKLQAFGLTDGLEIDTGGYGDLSNDRSRLVESAIDRTGRRLGISFTPADTVVIGDTPLDVEGAHRAGAAVIAVATGTSSLGELLDAGADRAVTDLSDGVRLVELISELTPRSARER</sequence>
<dbReference type="AlphaFoldDB" id="A0A1T4TG14"/>
<dbReference type="Proteomes" id="UP000190637">
    <property type="component" value="Unassembled WGS sequence"/>
</dbReference>
<dbReference type="PANTHER" id="PTHR43434:SF1">
    <property type="entry name" value="PHOSPHOGLYCOLATE PHOSPHATASE"/>
    <property type="match status" value="1"/>
</dbReference>
<dbReference type="Pfam" id="PF12710">
    <property type="entry name" value="HAD"/>
    <property type="match status" value="1"/>
</dbReference>
<dbReference type="SFLD" id="SFLDG01129">
    <property type="entry name" value="C1.5:_HAD__Beta-PGM__Phosphata"/>
    <property type="match status" value="1"/>
</dbReference>
<dbReference type="Gene3D" id="1.10.150.240">
    <property type="entry name" value="Putative phosphatase, domain 2"/>
    <property type="match status" value="1"/>
</dbReference>
<accession>A0A1T4TG14</accession>
<reference evidence="1 2" key="1">
    <citation type="submission" date="2017-02" db="EMBL/GenBank/DDBJ databases">
        <authorList>
            <person name="Peterson S.W."/>
        </authorList>
    </citation>
    <scope>NUCLEOTIDE SEQUENCE [LARGE SCALE GENOMIC DNA]</scope>
    <source>
        <strain evidence="1 2">DSM 45154</strain>
    </source>
</reference>
<dbReference type="STRING" id="1122192.SAMN02745673_04949"/>
<gene>
    <name evidence="1" type="ORF">SAMN02745673_04949</name>
</gene>
<dbReference type="SUPFAM" id="SSF56784">
    <property type="entry name" value="HAD-like"/>
    <property type="match status" value="1"/>
</dbReference>
<evidence type="ECO:0000313" key="2">
    <source>
        <dbReference type="Proteomes" id="UP000190637"/>
    </source>
</evidence>
<dbReference type="SFLD" id="SFLDS00003">
    <property type="entry name" value="Haloacid_Dehalogenase"/>
    <property type="match status" value="1"/>
</dbReference>
<dbReference type="InterPro" id="IPR023214">
    <property type="entry name" value="HAD_sf"/>
</dbReference>
<proteinExistence type="predicted"/>
<dbReference type="InterPro" id="IPR023198">
    <property type="entry name" value="PGP-like_dom2"/>
</dbReference>
<keyword evidence="2" id="KW-1185">Reference proteome</keyword>
<dbReference type="Gene3D" id="3.40.50.1000">
    <property type="entry name" value="HAD superfamily/HAD-like"/>
    <property type="match status" value="1"/>
</dbReference>
<organism evidence="1 2">
    <name type="scientific">Marinactinospora thermotolerans DSM 45154</name>
    <dbReference type="NCBI Taxonomy" id="1122192"/>
    <lineage>
        <taxon>Bacteria</taxon>
        <taxon>Bacillati</taxon>
        <taxon>Actinomycetota</taxon>
        <taxon>Actinomycetes</taxon>
        <taxon>Streptosporangiales</taxon>
        <taxon>Nocardiopsidaceae</taxon>
        <taxon>Marinactinospora</taxon>
    </lineage>
</organism>
<dbReference type="GO" id="GO:0008967">
    <property type="term" value="F:phosphoglycolate phosphatase activity"/>
    <property type="evidence" value="ECO:0007669"/>
    <property type="project" value="TreeGrafter"/>
</dbReference>
<dbReference type="PANTHER" id="PTHR43434">
    <property type="entry name" value="PHOSPHOGLYCOLATE PHOSPHATASE"/>
    <property type="match status" value="1"/>
</dbReference>